<feature type="disulfide bond" evidence="2">
    <location>
        <begin position="1531"/>
        <end position="1565"/>
    </location>
</feature>
<dbReference type="SMART" id="SM00214">
    <property type="entry name" value="VWC"/>
    <property type="match status" value="14"/>
</dbReference>
<feature type="domain" description="VWFC" evidence="4">
    <location>
        <begin position="982"/>
        <end position="1049"/>
    </location>
</feature>
<dbReference type="PANTHER" id="PTHR11348">
    <property type="entry name" value="CONNECTIVE TISSUE GROWTH FACTOR-RELATED"/>
    <property type="match status" value="1"/>
</dbReference>
<feature type="domain" description="VWFC" evidence="4">
    <location>
        <begin position="447"/>
        <end position="513"/>
    </location>
</feature>
<protein>
    <submittedName>
        <fullName evidence="6">Uncharacterized protein</fullName>
    </submittedName>
</protein>
<name>A0AAE0Z023_9GAST</name>
<dbReference type="SMART" id="SM00254">
    <property type="entry name" value="ShKT"/>
    <property type="match status" value="3"/>
</dbReference>
<dbReference type="Proteomes" id="UP001283361">
    <property type="component" value="Unassembled WGS sequence"/>
</dbReference>
<dbReference type="GO" id="GO:0005178">
    <property type="term" value="F:integrin binding"/>
    <property type="evidence" value="ECO:0007669"/>
    <property type="project" value="TreeGrafter"/>
</dbReference>
<dbReference type="GO" id="GO:0005615">
    <property type="term" value="C:extracellular space"/>
    <property type="evidence" value="ECO:0007669"/>
    <property type="project" value="TreeGrafter"/>
</dbReference>
<dbReference type="GO" id="GO:0007155">
    <property type="term" value="P:cell adhesion"/>
    <property type="evidence" value="ECO:0007669"/>
    <property type="project" value="TreeGrafter"/>
</dbReference>
<evidence type="ECO:0000259" key="4">
    <source>
        <dbReference type="PROSITE" id="PS50184"/>
    </source>
</evidence>
<proteinExistence type="predicted"/>
<evidence type="ECO:0000259" key="5">
    <source>
        <dbReference type="PROSITE" id="PS51670"/>
    </source>
</evidence>
<dbReference type="SMART" id="SM00215">
    <property type="entry name" value="VWC_out"/>
    <property type="match status" value="4"/>
</dbReference>
<comment type="caution">
    <text evidence="2">Lacks conserved residue(s) required for the propagation of feature annotation.</text>
</comment>
<keyword evidence="2" id="KW-1015">Disulfide bond</keyword>
<dbReference type="SUPFAM" id="SSF57603">
    <property type="entry name" value="FnI-like domain"/>
    <property type="match status" value="4"/>
</dbReference>
<dbReference type="InterPro" id="IPR050941">
    <property type="entry name" value="CCN"/>
</dbReference>
<evidence type="ECO:0000256" key="1">
    <source>
        <dbReference type="ARBA" id="ARBA00022729"/>
    </source>
</evidence>
<feature type="disulfide bond" evidence="2">
    <location>
        <begin position="1575"/>
        <end position="1609"/>
    </location>
</feature>
<dbReference type="Pfam" id="PF01549">
    <property type="entry name" value="ShK"/>
    <property type="match status" value="3"/>
</dbReference>
<feature type="domain" description="VWFC" evidence="4">
    <location>
        <begin position="871"/>
        <end position="937"/>
    </location>
</feature>
<dbReference type="PROSITE" id="PS50184">
    <property type="entry name" value="VWFC_2"/>
    <property type="match status" value="10"/>
</dbReference>
<dbReference type="InterPro" id="IPR003582">
    <property type="entry name" value="ShKT_dom"/>
</dbReference>
<evidence type="ECO:0000256" key="2">
    <source>
        <dbReference type="PROSITE-ProRule" id="PRU01005"/>
    </source>
</evidence>
<sequence>MAGVEFEMTEIGRTDDDIYDDDIGDNIENDIYDDGDYFYDDGIDDGGIYGLPDAPLLNPGRAGADIDDLRVRLKRTQLAQMKKNLVMSFYRSVAIEYGLRIPEKIPYKQFKISKTGKTLYWSPEEGKWLNMMKQKGGGFLALSTLESKYRKTYGQGGADAIKNSMEVEYRSRMPKLSPEGQEKIRKEMDEMDKAQEGRGEITPAVADQTIASVQNILAVLTSEGYTTQDILDVCIYNGKAYTQGLTWYVGCDKTCVCEDASTGGYTCIDRCGSYQLPPASSGVNCILVPDPRDPTCCQTPQCDQGNNPNPNPTPTSVPAVYTGSRVTPTTSKPNPNGTPTPFPPTGPTTPTTPAPPPACVYKGSRYTTGQTWQDGCSYDCVCLDDMTGNYQCTDKCPNYPNLPLNCLMVYDPLNPCCKKPECPPPASPATPGPNGLTPTTVVTPPPAVCVYNGVAYRQGQTWKVGCDKVCVCEDAATKRVNCDDRCPSFQSIPAGCQLTTDPQDSCCQALNCPVPPVGQPITPLPPSYVTGQSVPPQGPTPFTGKATDVCVYQGQTYNQGQKWQDGCTYTCVCMDAAAGRYMCTDRCPVYPNIPASCTMVQDPNDSCCKKPSCPPTSAPPTTVIPPSPTQPGNPTLPPTPMPVPPNLCVYQGQSYKQGQQWYDGCSKVCRCDDASRNFYRCEDRCAVYNQVPQGCNMVPDPADPVCCEKPECPVPLGPQPTQGFVGTLGPQPTPGSVTGIGKIPTARPTPSQGPNATPMSTLNPPLPSTGCYYDNKVYKQGDRWQSGCKFTCVCSDGITGRYSCDELCPPIPSNLPPECRAVQDPQQPCCGKVYCDTVNPTPQFPTPGVKPSQNPYVYTPATQPPSGGKSGYCVFQGVYYRQGQSWNDGCSKRCTCEDTMTGYYTCRERCPSFDSLPSVCKLVTSPSDPCCLVPDCNTFPTPLPTGPNGVTLVSPDPNTNLVFTPAPAPPGSYVITGNGASGMCVYSGKAYSKGQQWDVGCEYRCECIDAVRGQYRCTDRCPQFYGLLPPECRKTQSLTDSCCQDVTCDLRPNKNVTPKPVTVTVPPNMCVYTNNKTYAQGSTWTDGCSGLCQCVDSVSNNYICSQGCPVYNNLPSTCTLIPDPADACCKKPSCTGTLTPWVSSGRPTISPTLDPTVTNVFPLGTHTTITGSQKPSPGVPGYITGMRSGCVYQNTLYKQGQTWNDGCDYVCACIDASQGLYRCTSKCPQLPPLPSYCSKRPIPGQCCPTVTCNLPQTGEYSPIPELTPDLIPSPGPAPQPGQPTEGPIFVIGTGGGTISGTKPPNSNKCVAKDGSEYNPGQSWTQGCDYNCTCLDGRSGYYECVPICPTYSKIPSNCRLEKAGCCDVPKCTDENGNTVDPLKNPDVYPIVSTVSGGFTGFRPGYLSNINSYIGSSEPGCVYKGVVYRQGAKWDDGCDYSCECEDALSRRYKCTSKCPKYTSIPSTCQKVSDPQGGCCDIITCPPSTPSSCQDVYNNCTLYGSAGTAGCVGQYEPWGRAHCAATCGYCPTTCQDKIPNCKDYGQQGCEGPYRPWAELNCQAFCGICKGPAPSNPSCKDKLDNCANIASFYCTGIYEEWARTNCNATCNLCDVTTYTVYPDTGGFGGQGTLGPTPAGKGENITGISDPGWQLLLKGVGGAPGDLLTTWKGPGTVNAKNPIARQLDNQLKENYKPSLPNYWDKCKFELVKLSVMTNGQENGYIIFNATGTDRLSWFDPSRIVNSSFSDLKGAQFDAFSLDGDPNSGHHFVVTQSTQSCDMRGWLVMTTASNCFYERGLSQPAYLYASGGRSGQFGIDTKEADIFVLQGYRGLCFHDPVNDVVTVGNAREPVCAYNGVKYQTGDTWQDGCDKTCTCLDANVNLFKRRDLCPTFSNVPARCQVVTKLGECCGQLECLNQTSGCFYKGAFYGQDEKWEDGCDYNCQCVDASQGFYQCAAKCLTFRDLPSVCKLLPAPQGKCCPIVNCPSGIVVNYPDGYVPQ</sequence>
<feature type="domain" description="VWFC" evidence="4">
    <location>
        <begin position="1847"/>
        <end position="1912"/>
    </location>
</feature>
<dbReference type="InterPro" id="IPR001007">
    <property type="entry name" value="VWF_dom"/>
</dbReference>
<feature type="domain" description="VWFC" evidence="4">
    <location>
        <begin position="357"/>
        <end position="423"/>
    </location>
</feature>
<feature type="domain" description="VWFC" evidence="4">
    <location>
        <begin position="1307"/>
        <end position="1371"/>
    </location>
</feature>
<keyword evidence="1" id="KW-0732">Signal</keyword>
<dbReference type="GO" id="GO:0045597">
    <property type="term" value="P:positive regulation of cell differentiation"/>
    <property type="evidence" value="ECO:0007669"/>
    <property type="project" value="TreeGrafter"/>
</dbReference>
<feature type="domain" description="ShKT" evidence="5">
    <location>
        <begin position="1531"/>
        <end position="1565"/>
    </location>
</feature>
<gene>
    <name evidence="6" type="ORF">RRG08_064760</name>
</gene>
<feature type="region of interest" description="Disordered" evidence="3">
    <location>
        <begin position="307"/>
        <end position="354"/>
    </location>
</feature>
<comment type="caution">
    <text evidence="6">The sequence shown here is derived from an EMBL/GenBank/DDBJ whole genome shotgun (WGS) entry which is preliminary data.</text>
</comment>
<feature type="domain" description="VWFC" evidence="4">
    <location>
        <begin position="769"/>
        <end position="836"/>
    </location>
</feature>
<feature type="compositionally biased region" description="Pro residues" evidence="3">
    <location>
        <begin position="336"/>
        <end position="354"/>
    </location>
</feature>
<dbReference type="PROSITE" id="PS51670">
    <property type="entry name" value="SHKT"/>
    <property type="match status" value="3"/>
</dbReference>
<evidence type="ECO:0000256" key="3">
    <source>
        <dbReference type="SAM" id="MobiDB-lite"/>
    </source>
</evidence>
<keyword evidence="7" id="KW-1185">Reference proteome</keyword>
<dbReference type="PROSITE" id="PS01208">
    <property type="entry name" value="VWFC_1"/>
    <property type="match status" value="7"/>
</dbReference>
<evidence type="ECO:0000313" key="7">
    <source>
        <dbReference type="Proteomes" id="UP001283361"/>
    </source>
</evidence>
<feature type="domain" description="ShKT" evidence="5">
    <location>
        <begin position="1575"/>
        <end position="1609"/>
    </location>
</feature>
<feature type="domain" description="ShKT" evidence="5">
    <location>
        <begin position="1490"/>
        <end position="1527"/>
    </location>
</feature>
<feature type="domain" description="VWFC" evidence="4">
    <location>
        <begin position="1188"/>
        <end position="1253"/>
    </location>
</feature>
<accession>A0AAE0Z023</accession>
<dbReference type="EMBL" id="JAWDGP010005047">
    <property type="protein sequence ID" value="KAK3760090.1"/>
    <property type="molecule type" value="Genomic_DNA"/>
</dbReference>
<feature type="domain" description="VWFC" evidence="4">
    <location>
        <begin position="1417"/>
        <end position="1483"/>
    </location>
</feature>
<evidence type="ECO:0000313" key="6">
    <source>
        <dbReference type="EMBL" id="KAK3760090.1"/>
    </source>
</evidence>
<organism evidence="6 7">
    <name type="scientific">Elysia crispata</name>
    <name type="common">lettuce slug</name>
    <dbReference type="NCBI Taxonomy" id="231223"/>
    <lineage>
        <taxon>Eukaryota</taxon>
        <taxon>Metazoa</taxon>
        <taxon>Spiralia</taxon>
        <taxon>Lophotrochozoa</taxon>
        <taxon>Mollusca</taxon>
        <taxon>Gastropoda</taxon>
        <taxon>Heterobranchia</taxon>
        <taxon>Euthyneura</taxon>
        <taxon>Panpulmonata</taxon>
        <taxon>Sacoglossa</taxon>
        <taxon>Placobranchoidea</taxon>
        <taxon>Plakobranchidae</taxon>
        <taxon>Elysia</taxon>
    </lineage>
</organism>
<feature type="domain" description="VWFC" evidence="4">
    <location>
        <begin position="548"/>
        <end position="614"/>
    </location>
</feature>
<reference evidence="6" key="1">
    <citation type="journal article" date="2023" name="G3 (Bethesda)">
        <title>A reference genome for the long-term kleptoplast-retaining sea slug Elysia crispata morphotype clarki.</title>
        <authorList>
            <person name="Eastman K.E."/>
            <person name="Pendleton A.L."/>
            <person name="Shaikh M.A."/>
            <person name="Suttiyut T."/>
            <person name="Ogas R."/>
            <person name="Tomko P."/>
            <person name="Gavelis G."/>
            <person name="Widhalm J.R."/>
            <person name="Wisecaver J.H."/>
        </authorList>
    </citation>
    <scope>NUCLEOTIDE SEQUENCE</scope>
    <source>
        <strain evidence="6">ECLA1</strain>
    </source>
</reference>